<dbReference type="RefSeq" id="WP_190474195.1">
    <property type="nucleotide sequence ID" value="NZ_JACJPW010000135.1"/>
</dbReference>
<evidence type="ECO:0000256" key="2">
    <source>
        <dbReference type="PROSITE-ProRule" id="PRU01213"/>
    </source>
</evidence>
<reference evidence="4" key="1">
    <citation type="journal article" date="2015" name="ISME J.">
        <title>Draft Genome Sequence of Streptomyces incarnatus NRRL8089, which Produces the Nucleoside Antibiotic Sinefungin.</title>
        <authorList>
            <person name="Oshima K."/>
            <person name="Hattori M."/>
            <person name="Shimizu H."/>
            <person name="Fukuda K."/>
            <person name="Nemoto M."/>
            <person name="Inagaki K."/>
            <person name="Tamura T."/>
        </authorList>
    </citation>
    <scope>NUCLEOTIDE SEQUENCE</scope>
    <source>
        <strain evidence="4">FACHB-1375</strain>
    </source>
</reference>
<proteinExistence type="predicted"/>
<feature type="domain" description="Mop" evidence="3">
    <location>
        <begin position="90"/>
        <end position="156"/>
    </location>
</feature>
<dbReference type="NCBIfam" id="TIGR00638">
    <property type="entry name" value="Mop"/>
    <property type="match status" value="1"/>
</dbReference>
<organism evidence="4 5">
    <name type="scientific">Aerosakkonema funiforme FACHB-1375</name>
    <dbReference type="NCBI Taxonomy" id="2949571"/>
    <lineage>
        <taxon>Bacteria</taxon>
        <taxon>Bacillati</taxon>
        <taxon>Cyanobacteriota</taxon>
        <taxon>Cyanophyceae</taxon>
        <taxon>Oscillatoriophycideae</taxon>
        <taxon>Aerosakkonematales</taxon>
        <taxon>Aerosakkonemataceae</taxon>
        <taxon>Aerosakkonema</taxon>
    </lineage>
</organism>
<dbReference type="InterPro" id="IPR004606">
    <property type="entry name" value="Mop_domain"/>
</dbReference>
<dbReference type="AlphaFoldDB" id="A0A926VND3"/>
<evidence type="ECO:0000259" key="3">
    <source>
        <dbReference type="PROSITE" id="PS51866"/>
    </source>
</evidence>
<keyword evidence="1 2" id="KW-0500">Molybdenum</keyword>
<evidence type="ECO:0000313" key="5">
    <source>
        <dbReference type="Proteomes" id="UP000641646"/>
    </source>
</evidence>
<evidence type="ECO:0000256" key="1">
    <source>
        <dbReference type="ARBA" id="ARBA00022505"/>
    </source>
</evidence>
<dbReference type="Gene3D" id="2.40.50.100">
    <property type="match status" value="1"/>
</dbReference>
<comment type="caution">
    <text evidence="4">The sequence shown here is derived from an EMBL/GenBank/DDBJ whole genome shotgun (WGS) entry which is preliminary data.</text>
</comment>
<name>A0A926VND3_9CYAN</name>
<dbReference type="InterPro" id="IPR005116">
    <property type="entry name" value="Transp-assoc_OB_typ1"/>
</dbReference>
<sequence>MPRKEQGWITFQSSDEERRILEQMSQQTQRTKTEILREMIRQMGKTLSSAPFDVNAIDFSEDLEEEAEEAIPSVSVANESINTATLQSVQISARNLLTAKVKRIVKGSVNVEVTLEIAPGVELVSIVTRTSADKLGLKKGKEVFAVIKSSSVMIAAGGS</sequence>
<dbReference type="InterPro" id="IPR008995">
    <property type="entry name" value="Mo/tungstate-bd_C_term_dom"/>
</dbReference>
<dbReference type="GO" id="GO:0015689">
    <property type="term" value="P:molybdate ion transport"/>
    <property type="evidence" value="ECO:0007669"/>
    <property type="project" value="InterPro"/>
</dbReference>
<evidence type="ECO:0000313" key="4">
    <source>
        <dbReference type="EMBL" id="MBD2185669.1"/>
    </source>
</evidence>
<accession>A0A926VND3</accession>
<gene>
    <name evidence="4" type="ORF">H6G03_32165</name>
</gene>
<dbReference type="EMBL" id="JACJPW010000135">
    <property type="protein sequence ID" value="MBD2185669.1"/>
    <property type="molecule type" value="Genomic_DNA"/>
</dbReference>
<keyword evidence="5" id="KW-1185">Reference proteome</keyword>
<dbReference type="PROSITE" id="PS51866">
    <property type="entry name" value="MOP"/>
    <property type="match status" value="1"/>
</dbReference>
<dbReference type="Pfam" id="PF03459">
    <property type="entry name" value="TOBE"/>
    <property type="match status" value="1"/>
</dbReference>
<dbReference type="SUPFAM" id="SSF50331">
    <property type="entry name" value="MOP-like"/>
    <property type="match status" value="1"/>
</dbReference>
<dbReference type="Proteomes" id="UP000641646">
    <property type="component" value="Unassembled WGS sequence"/>
</dbReference>
<reference evidence="4" key="2">
    <citation type="submission" date="2020-08" db="EMBL/GenBank/DDBJ databases">
        <authorList>
            <person name="Chen M."/>
            <person name="Teng W."/>
            <person name="Zhao L."/>
            <person name="Hu C."/>
            <person name="Zhou Y."/>
            <person name="Han B."/>
            <person name="Song L."/>
            <person name="Shu W."/>
        </authorList>
    </citation>
    <scope>NUCLEOTIDE SEQUENCE</scope>
    <source>
        <strain evidence="4">FACHB-1375</strain>
    </source>
</reference>
<protein>
    <submittedName>
        <fullName evidence="4">TOBE domain-containing protein</fullName>
    </submittedName>
</protein>